<dbReference type="Gene3D" id="3.90.650.10">
    <property type="entry name" value="PurM-like C-terminal domain"/>
    <property type="match status" value="1"/>
</dbReference>
<reference evidence="1" key="2">
    <citation type="submission" date="2013-03" db="EMBL/GenBank/DDBJ databases">
        <title>The Genome Sequence of Oribacterium sp. ACB1.</title>
        <authorList>
            <consortium name="The Broad Institute Genomics Platform"/>
            <consortium name="The Broad Institute Genome Sequencing Center for Infectious Disease"/>
            <person name="Earl A."/>
            <person name="Ward D."/>
            <person name="Feldgarden M."/>
            <person name="Gevers D."/>
            <person name="Sizova M."/>
            <person name="Hazen A."/>
            <person name="Epstein S."/>
            <person name="Walker B."/>
            <person name="Young S."/>
            <person name="Zeng Q."/>
            <person name="Gargeya S."/>
            <person name="Fitzgerald M."/>
            <person name="Haas B."/>
            <person name="Abouelleil A."/>
            <person name="Allen A.W."/>
            <person name="Alvarado L."/>
            <person name="Arachchi H.M."/>
            <person name="Berlin A.M."/>
            <person name="Chapman S.B."/>
            <person name="Gainer-Dewar J."/>
            <person name="Goldberg J."/>
            <person name="Griggs A."/>
            <person name="Gujja S."/>
            <person name="Hansen M."/>
            <person name="Howarth C."/>
            <person name="Imamovic A."/>
            <person name="Ireland A."/>
            <person name="Larimer J."/>
            <person name="McCowan C."/>
            <person name="Murphy C."/>
            <person name="Pearson M."/>
            <person name="Poon T.W."/>
            <person name="Priest M."/>
            <person name="Roberts A."/>
            <person name="Saif S."/>
            <person name="Shea T."/>
            <person name="Sisk P."/>
            <person name="Sykes S."/>
            <person name="Wortman J."/>
            <person name="Nusbaum C."/>
            <person name="Birren B."/>
        </authorList>
    </citation>
    <scope>NUCLEOTIDE SEQUENCE [LARGE SCALE GENOMIC DNA]</scope>
    <source>
        <strain evidence="1">ACB1</strain>
    </source>
</reference>
<dbReference type="HOGENOM" id="CLU_1174477_0_0_9"/>
<proteinExistence type="predicted"/>
<dbReference type="PATRIC" id="fig|796943.3.peg.1806"/>
<evidence type="ECO:0008006" key="3">
    <source>
        <dbReference type="Google" id="ProtNLM"/>
    </source>
</evidence>
<sequence>MNKEESEKKIEDLVLLGYPGISGSRFLWEKGNALPFSARYQKEERQRIEDLPRLFWKEKTLSFSAENIYLFTDKERNGEATPLYEKDIRAKENAGEIKRGKIEDLFPGFASDFSLSEVLPLGKGGILAGLGEIGGGGLSFSYSKISFLQSTIELCEHFQLSPYALHSKGAFLLRLERGEDFAGLAREKGIEASCIGRFHEEKKRIRKDEYGESYLYKQERDSLEEIFTKEETGILT</sequence>
<keyword evidence="2" id="KW-1185">Reference proteome</keyword>
<gene>
    <name evidence="1" type="ORF">HMPREF9625_01353</name>
</gene>
<dbReference type="EMBL" id="AFZC02000001">
    <property type="protein sequence ID" value="EHL10353.1"/>
    <property type="molecule type" value="Genomic_DNA"/>
</dbReference>
<accession>G9WPS0</accession>
<protein>
    <recommendedName>
        <fullName evidence="3">PurM-like C-terminal domain-containing protein</fullName>
    </recommendedName>
</protein>
<dbReference type="AlphaFoldDB" id="G9WPS0"/>
<dbReference type="Proteomes" id="UP000018461">
    <property type="component" value="Unassembled WGS sequence"/>
</dbReference>
<evidence type="ECO:0000313" key="2">
    <source>
        <dbReference type="Proteomes" id="UP000018461"/>
    </source>
</evidence>
<name>G9WPS0_9FIRM</name>
<dbReference type="InterPro" id="IPR036676">
    <property type="entry name" value="PurM-like_C_sf"/>
</dbReference>
<reference evidence="1" key="1">
    <citation type="submission" date="2011-08" db="EMBL/GenBank/DDBJ databases">
        <authorList>
            <consortium name="The Broad Institute Genome Sequencing Platform"/>
            <person name="Earl A."/>
            <person name="Ward D."/>
            <person name="Feldgarden M."/>
            <person name="Gevers D."/>
            <person name="Sizova M."/>
            <person name="Hazen A."/>
            <person name="Epstein S."/>
            <person name="Young S.K."/>
            <person name="Zeng Q."/>
            <person name="Gargeya S."/>
            <person name="Fitzgerald M."/>
            <person name="Haas B."/>
            <person name="Abouelleil A."/>
            <person name="Alvarado L."/>
            <person name="Arachchi H.M."/>
            <person name="Berlin A."/>
            <person name="Brown A."/>
            <person name="Chapman S.B."/>
            <person name="Chen Z."/>
            <person name="Dunbar C."/>
            <person name="Freedman E."/>
            <person name="Gearin G."/>
            <person name="Gellesch M."/>
            <person name="Goldberg J."/>
            <person name="Griggs A."/>
            <person name="Gujja S."/>
            <person name="Heiman D."/>
            <person name="Howarth C."/>
            <person name="Larson L."/>
            <person name="Lui A."/>
            <person name="MacDonald P.J.P."/>
            <person name="Montmayeur A."/>
            <person name="Murphy C."/>
            <person name="Neiman D."/>
            <person name="Pearson M."/>
            <person name="Priest M."/>
            <person name="Roberts A."/>
            <person name="Saif S."/>
            <person name="Shea T."/>
            <person name="Shenoy N."/>
            <person name="Sisk P."/>
            <person name="Stolte C."/>
            <person name="Sykes S."/>
            <person name="Wortman J."/>
            <person name="Nusbaum C."/>
            <person name="Birren B."/>
        </authorList>
    </citation>
    <scope>NUCLEOTIDE SEQUENCE</scope>
    <source>
        <strain evidence="1">ACB1</strain>
    </source>
</reference>
<evidence type="ECO:0000313" key="1">
    <source>
        <dbReference type="EMBL" id="EHL10353.1"/>
    </source>
</evidence>
<dbReference type="RefSeq" id="WP_009535200.1">
    <property type="nucleotide sequence ID" value="NZ_KE148312.1"/>
</dbReference>
<comment type="caution">
    <text evidence="1">The sequence shown here is derived from an EMBL/GenBank/DDBJ whole genome shotgun (WGS) entry which is preliminary data.</text>
</comment>
<dbReference type="STRING" id="796943.HMPREF9625_01353"/>
<dbReference type="SUPFAM" id="SSF56042">
    <property type="entry name" value="PurM C-terminal domain-like"/>
    <property type="match status" value="1"/>
</dbReference>
<organism evidence="1 2">
    <name type="scientific">Oribacterium parvum ACB1</name>
    <dbReference type="NCBI Taxonomy" id="796943"/>
    <lineage>
        <taxon>Bacteria</taxon>
        <taxon>Bacillati</taxon>
        <taxon>Bacillota</taxon>
        <taxon>Clostridia</taxon>
        <taxon>Lachnospirales</taxon>
        <taxon>Lachnospiraceae</taxon>
        <taxon>Oribacterium</taxon>
    </lineage>
</organism>